<dbReference type="GO" id="GO:0017003">
    <property type="term" value="P:protein-heme linkage"/>
    <property type="evidence" value="ECO:0007669"/>
    <property type="project" value="InterPro"/>
</dbReference>
<name>Q55DW5_DICDI</name>
<dbReference type="PaxDb" id="44689-DDB0235237"/>
<dbReference type="Gene3D" id="2.40.50.140">
    <property type="entry name" value="Nucleic acid-binding proteins"/>
    <property type="match status" value="1"/>
</dbReference>
<feature type="domain" description="NUP160 C-terminal TPR" evidence="7">
    <location>
        <begin position="1411"/>
        <end position="1489"/>
    </location>
</feature>
<evidence type="ECO:0007829" key="11">
    <source>
        <dbReference type="PDB" id="9HCJ"/>
    </source>
</evidence>
<dbReference type="GO" id="GO:0005886">
    <property type="term" value="C:plasma membrane"/>
    <property type="evidence" value="ECO:0007669"/>
    <property type="project" value="InterPro"/>
</dbReference>
<accession>Q55DW5</accession>
<dbReference type="GO" id="GO:0017056">
    <property type="term" value="F:structural constituent of nuclear pore"/>
    <property type="evidence" value="ECO:0000250"/>
    <property type="project" value="dictyBase"/>
</dbReference>
<comment type="caution">
    <text evidence="9">The sequence shown here is derived from an EMBL/GenBank/DDBJ whole genome shotgun (WGS) entry which is preliminary data.</text>
</comment>
<dbReference type="PANTHER" id="PTHR21286:SF0">
    <property type="entry name" value="NUCLEAR PORE COMPLEX PROTEIN NUP160"/>
    <property type="match status" value="1"/>
</dbReference>
<dbReference type="SUPFAM" id="SSF82093">
    <property type="entry name" value="Heme chaperone CcmE"/>
    <property type="match status" value="1"/>
</dbReference>
<evidence type="ECO:0000259" key="7">
    <source>
        <dbReference type="Pfam" id="PF23347"/>
    </source>
</evidence>
<reference evidence="9 10" key="1">
    <citation type="journal article" date="2005" name="Nature">
        <title>The genome of the social amoeba Dictyostelium discoideum.</title>
        <authorList>
            <consortium name="The Dictyostelium discoideum Sequencing Consortium"/>
            <person name="Eichinger L."/>
            <person name="Pachebat J.A."/>
            <person name="Glockner G."/>
            <person name="Rajandream M.A."/>
            <person name="Sucgang R."/>
            <person name="Berriman M."/>
            <person name="Song J."/>
            <person name="Olsen R."/>
            <person name="Szafranski K."/>
            <person name="Xu Q."/>
            <person name="Tunggal B."/>
            <person name="Kummerfeld S."/>
            <person name="Madera M."/>
            <person name="Konfortov B.A."/>
            <person name="Rivero F."/>
            <person name="Bankier A.T."/>
            <person name="Lehmann R."/>
            <person name="Hamlin N."/>
            <person name="Davies R."/>
            <person name="Gaudet P."/>
            <person name="Fey P."/>
            <person name="Pilcher K."/>
            <person name="Chen G."/>
            <person name="Saunders D."/>
            <person name="Sodergren E."/>
            <person name="Davis P."/>
            <person name="Kerhornou A."/>
            <person name="Nie X."/>
            <person name="Hall N."/>
            <person name="Anjard C."/>
            <person name="Hemphill L."/>
            <person name="Bason N."/>
            <person name="Farbrother P."/>
            <person name="Desany B."/>
            <person name="Just E."/>
            <person name="Morio T."/>
            <person name="Rost R."/>
            <person name="Churcher C."/>
            <person name="Cooper J."/>
            <person name="Haydock S."/>
            <person name="van Driessche N."/>
            <person name="Cronin A."/>
            <person name="Goodhead I."/>
            <person name="Muzny D."/>
            <person name="Mourier T."/>
            <person name="Pain A."/>
            <person name="Lu M."/>
            <person name="Harper D."/>
            <person name="Lindsay R."/>
            <person name="Hauser H."/>
            <person name="James K."/>
            <person name="Quiles M."/>
            <person name="Madan Babu M."/>
            <person name="Saito T."/>
            <person name="Buchrieser C."/>
            <person name="Wardroper A."/>
            <person name="Felder M."/>
            <person name="Thangavelu M."/>
            <person name="Johnson D."/>
            <person name="Knights A."/>
            <person name="Loulseged H."/>
            <person name="Mungall K."/>
            <person name="Oliver K."/>
            <person name="Price C."/>
            <person name="Quail M.A."/>
            <person name="Urushihara H."/>
            <person name="Hernandez J."/>
            <person name="Rabbinowitsch E."/>
            <person name="Steffen D."/>
            <person name="Sanders M."/>
            <person name="Ma J."/>
            <person name="Kohara Y."/>
            <person name="Sharp S."/>
            <person name="Simmonds M."/>
            <person name="Spiegler S."/>
            <person name="Tivey A."/>
            <person name="Sugano S."/>
            <person name="White B."/>
            <person name="Walker D."/>
            <person name="Woodward J."/>
            <person name="Winckler T."/>
            <person name="Tanaka Y."/>
            <person name="Shaulsky G."/>
            <person name="Schleicher M."/>
            <person name="Weinstock G."/>
            <person name="Rosenthal A."/>
            <person name="Cox E.C."/>
            <person name="Chisholm R.L."/>
            <person name="Gibbs R."/>
            <person name="Loomis W.F."/>
            <person name="Platzer M."/>
            <person name="Kay R.R."/>
            <person name="Williams J."/>
            <person name="Dear P.H."/>
            <person name="Noegel A.A."/>
            <person name="Barrell B."/>
            <person name="Kuspa A."/>
        </authorList>
    </citation>
    <scope>NUCLEOTIDE SEQUENCE [LARGE SCALE GENOMIC DNA]</scope>
    <source>
        <strain evidence="9 10">AX4</strain>
    </source>
</reference>
<keyword evidence="2" id="KW-0813">Transport</keyword>
<dbReference type="PANTHER" id="PTHR21286">
    <property type="entry name" value="NUCLEAR PORE COMPLEX PROTEIN NUP160"/>
    <property type="match status" value="1"/>
</dbReference>
<dbReference type="EMBL" id="AAFI02000005">
    <property type="protein sequence ID" value="EAL72101.2"/>
    <property type="molecule type" value="Genomic_DNA"/>
</dbReference>
<dbReference type="InterPro" id="IPR059141">
    <property type="entry name" value="Beta-prop_Nup120_160"/>
</dbReference>
<dbReference type="InParanoid" id="Q55DW5"/>
<evidence type="ECO:0000313" key="9">
    <source>
        <dbReference type="EMBL" id="EAL72101.2"/>
    </source>
</evidence>
<evidence type="ECO:0000313" key="10">
    <source>
        <dbReference type="Proteomes" id="UP000002195"/>
    </source>
</evidence>
<dbReference type="GO" id="GO:0006406">
    <property type="term" value="P:mRNA export from nucleus"/>
    <property type="evidence" value="ECO:0000250"/>
    <property type="project" value="dictyBase"/>
</dbReference>
<organism evidence="9 10">
    <name type="scientific">Dictyostelium discoideum</name>
    <name type="common">Social amoeba</name>
    <dbReference type="NCBI Taxonomy" id="44689"/>
    <lineage>
        <taxon>Eukaryota</taxon>
        <taxon>Amoebozoa</taxon>
        <taxon>Evosea</taxon>
        <taxon>Eumycetozoa</taxon>
        <taxon>Dictyostelia</taxon>
        <taxon>Dictyosteliales</taxon>
        <taxon>Dictyosteliaceae</taxon>
        <taxon>Dictyostelium</taxon>
    </lineage>
</organism>
<dbReference type="InterPro" id="IPR056535">
    <property type="entry name" value="TPR_NUP160_M"/>
</dbReference>
<proteinExistence type="evidence at protein level"/>
<dbReference type="InterPro" id="IPR056547">
    <property type="entry name" value="NUP160_helical"/>
</dbReference>
<evidence type="ECO:0000259" key="6">
    <source>
        <dbReference type="Pfam" id="PF23345"/>
    </source>
</evidence>
<sequence length="1791" mass="207972">MSDNTMNTEEIENENGFDIINDFNKVLKYNEISLKSFSDHSSNQWREFTIDSNSQGYYGYSNNNDINFIQDKFTSTPYRSGGFNYKKSPLTDGRFIIWRLVNKSSTLELCEHYSHHSLESNQIRIHFNNTSIIGDVFIQELNDYVIIMVTTISKTIYRFLLPHPSIIEHSDSRVGIKRKVEVDSFGSGSGNNNKRNYKSIFSNLLNSNLDNQWSRVRGVLPDSFEPTVIRYYSATKLIIGSSGSGSTWLELSDIKQSGDITVKKFDCKEGQGFFSSWKWGEKQEPVQDIQFLSTTTNSNNNNNFPLALILLNNSQLKVWSANDKKFIKEITISPENWNNNNNNNNENNNNNNNNIPTSPNINSNQQQQQQQNLSLIHKRFKIYQRSTKSFLLVVYFQFNSESQFQFFSGTNDFSNGINIKEERFAFLKGKGLIDFNIHNGILYSIWSQIKERNYNRGRINRDQEFDEDDNKFDRNHFVDDNNDQEEEVIFKHIYIGDLINFNHQKLSTSNGNGNGNGNNNLENEKEINMEYNQFYNGEMINTFDKYYETIIEHSDEDSDQPTDQTYYYNLLFNRGLFSPNSIEQALNEYKKLKDIDDHGGDNDVEMNNGFDNDNSLESVVSNILNQEDFKFQSNEQWSIFFKLCTKFQKQTCLLGSGLFIEPTSSIIFLIRSNQLSIMKPMKPIECLYTISNNINNSNIISDKQFYNIILNCFGSNSNVLVNDFLYLMKCCNFIDRFIKDDYRSFEYELSRQHVNHTLLKVSEKLIANSYNNSNNNNNNNNNSNNNNIEDNINNYSIGFIKLFKLIENPIETINLILKKFKEEFSNQNDMVIQLQQGYKNIDKGWSGDLFADILTNCFVSTIEIKYQLLTKLSLLLGTVSNLRTHLGIDTKTLFTLEKSILPDSIKLLSTYYLLNWFTKQNFIKSFDNSTTSDIDKILISQNQYGDDSDNNNNINNNEYYEDQQQQQNQQQFTISKNLNILTILINRNLNQFTSKNEFFENIEKQLSKLLCVLAPHMDLFSMGCYLVEKNQYKQLMEFLQIIENNELIEMITPFYYLMGICYAHYSKFNEAYQYLLKATESIENQNQDMLKICSISKEELVCSLFVDIPIDNRMMNQTNANTTQTLISNYYLKCIKIFETRNQPEFIIQFSLFAIDYLTLEKENFSRLDYLNKLESLYSLVFKYSLKIQEYDLAFTASTLNPNQDVSQENKRRLILTLCENSVTTVNNNNNNNNNNNTNNNTNNNNNIGSGNSIKVLCKLPFPQKDIEDNLLKLASAQDLNKKPDYHTILYAYYISRCNYRNASMIYYERSIRVNIEGLGKSRGKSIFDQQQLLDTKLELLSTTINTLKLLDPSDQWIEINSSSLDIRSTNIYNNNSSLNIANHHQHQHQQRKFNYIGNNDEFKDISVVTLKEIEKEYSYYLASKHLCSIDSQINSDFILSPQQLLEKLIQYSLFDVAFSLAITQEIDLGAIFESFASKCVQLQLNPQSNPFFIKNTNGYGSGVIGNGANNNNNNYGFDCSELQHLKDKVTLTWKVLENYLQRYDSDKDFQCLSPSEINENSQNPNTKATIIGNQQMQLRMFGEIQQGSLVDRDCNGCSFRVSDSKGFYLDVHYSHRVPPFFNDTQSGQQVIVIGKLQDGRFIADNVLCKQGQLRYHELVADTILYEGTLDLPTWLIQWFSKGRQDTLFKLYFRHSRLIDASITLRDLFKHAQFELNQINNNNNNNNTIKTSSQITSKTISLNIPYDLIDRFFIEAKKIKSSIIDQKEKQQLTQELTLAENEMIKYFSKVN</sequence>
<dbReference type="Pfam" id="PF23347">
    <property type="entry name" value="TPR_Nup160_C"/>
    <property type="match status" value="1"/>
</dbReference>
<dbReference type="KEGG" id="ddi:DDB_G0269502"/>
<evidence type="ECO:0000256" key="3">
    <source>
        <dbReference type="ARBA" id="ARBA00023242"/>
    </source>
</evidence>
<keyword evidence="10" id="KW-1185">Reference proteome</keyword>
<dbReference type="eggNOG" id="KOG4521">
    <property type="taxonomic scope" value="Eukaryota"/>
</dbReference>
<comment type="subcellular location">
    <subcellularLocation>
        <location evidence="1">Nucleus</location>
    </subcellularLocation>
</comment>
<dbReference type="Pfam" id="PF11715">
    <property type="entry name" value="Beta-prop_Nup120_160"/>
    <property type="match status" value="2"/>
</dbReference>
<dbReference type="Pfam" id="PF23345">
    <property type="entry name" value="NUP160_helical"/>
    <property type="match status" value="1"/>
</dbReference>
<feature type="region of interest" description="Disordered" evidence="4">
    <location>
        <begin position="334"/>
        <end position="370"/>
    </location>
</feature>
<dbReference type="GO" id="GO:0005643">
    <property type="term" value="C:nuclear pore"/>
    <property type="evidence" value="ECO:0000250"/>
    <property type="project" value="dictyBase"/>
</dbReference>
<dbReference type="GO" id="GO:0017004">
    <property type="term" value="P:cytochrome complex assembly"/>
    <property type="evidence" value="ECO:0007669"/>
    <property type="project" value="InterPro"/>
</dbReference>
<feature type="domain" description="NUP160 middle TPR" evidence="8">
    <location>
        <begin position="1020"/>
        <end position="1222"/>
    </location>
</feature>
<feature type="domain" description="Nucleoporin Nup120/160 beta-propeller" evidence="5">
    <location>
        <begin position="94"/>
        <end position="452"/>
    </location>
</feature>
<dbReference type="PhylomeDB" id="Q55DW5"/>
<dbReference type="InterPro" id="IPR021717">
    <property type="entry name" value="Nucleoporin_Nup160"/>
</dbReference>
<keyword evidence="3" id="KW-0539">Nucleus</keyword>
<dbReference type="InterPro" id="IPR012340">
    <property type="entry name" value="NA-bd_OB-fold"/>
</dbReference>
<dbReference type="AlphaFoldDB" id="Q55DW5"/>
<feature type="domain" description="Nucleoporin Nup120/160 beta-propeller" evidence="5">
    <location>
        <begin position="554"/>
        <end position="685"/>
    </location>
</feature>
<keyword evidence="11" id="KW-0002">3D-structure</keyword>
<evidence type="ECO:0000259" key="8">
    <source>
        <dbReference type="Pfam" id="PF23354"/>
    </source>
</evidence>
<dbReference type="FunCoup" id="Q55DW5">
    <property type="interactions" value="241"/>
</dbReference>
<dbReference type="Proteomes" id="UP000002195">
    <property type="component" value="Unassembled WGS sequence"/>
</dbReference>
<dbReference type="STRING" id="44689.Q55DW5"/>
<dbReference type="VEuPathDB" id="AmoebaDB:DDB_G0269502"/>
<gene>
    <name evidence="9" type="ORF">DDB_G0269502</name>
</gene>
<feature type="domain" description="NUP160 middle TPR" evidence="8">
    <location>
        <begin position="1254"/>
        <end position="1318"/>
    </location>
</feature>
<evidence type="ECO:0000256" key="2">
    <source>
        <dbReference type="ARBA" id="ARBA00022448"/>
    </source>
</evidence>
<dbReference type="GeneID" id="8616964"/>
<feature type="domain" description="NUP160 helical" evidence="6">
    <location>
        <begin position="721"/>
        <end position="920"/>
    </location>
</feature>
<evidence type="ECO:0000256" key="4">
    <source>
        <dbReference type="SAM" id="MobiDB-lite"/>
    </source>
</evidence>
<evidence type="ECO:0000256" key="1">
    <source>
        <dbReference type="ARBA" id="ARBA00004123"/>
    </source>
</evidence>
<dbReference type="OMA" id="ESHFQFY"/>
<dbReference type="InterPro" id="IPR056536">
    <property type="entry name" value="TPR_NUP160_C"/>
</dbReference>
<dbReference type="HOGENOM" id="CLU_238348_0_0_1"/>
<dbReference type="PDB" id="9HCJ">
    <property type="method" value="EM"/>
    <property type="resolution" value="30.00 A"/>
    <property type="chains" value="R0/R1/R2/R3=1-1791"/>
</dbReference>
<dbReference type="Pfam" id="PF23354">
    <property type="entry name" value="TPR_NUP160_120_M"/>
    <property type="match status" value="2"/>
</dbReference>
<evidence type="ECO:0000259" key="5">
    <source>
        <dbReference type="Pfam" id="PF11715"/>
    </source>
</evidence>
<dbReference type="RefSeq" id="XP_646016.2">
    <property type="nucleotide sequence ID" value="XM_640924.2"/>
</dbReference>
<reference evidence="11" key="2">
    <citation type="journal article" date="2025" name="Mol. Cell">
        <title>Nuclear pore permeability and fluid flow are modulated by its dilation state.</title>
        <authorList>
            <person name="Hoffmann P.C."/>
            <person name="Kim H."/>
            <person name="Obarska-Kosinska A."/>
            <person name="Kreysing J.P."/>
            <person name="Andino-Frydman E."/>
            <person name="Cruz-Leon S."/>
            <person name="Margiotta E."/>
            <person name="Cernikova L."/>
            <person name="Kosinski J."/>
            <person name="Turonova B."/>
            <person name="Hummer G."/>
            <person name="Beck M."/>
        </authorList>
    </citation>
    <scope>STRUCTURE BY ELECTRON MICROSCOPY (30.00 ANGSTROMS)</scope>
</reference>
<protein>
    <submittedName>
        <fullName evidence="9">Uncharacterized protein</fullName>
    </submittedName>
</protein>
<dbReference type="InterPro" id="IPR036127">
    <property type="entry name" value="CcmE-like_sf"/>
</dbReference>
<dbReference type="dictyBase" id="DDB_G0269502">
    <property type="gene designation" value="nup160"/>
</dbReference>